<keyword evidence="4 8" id="KW-0812">Transmembrane</keyword>
<keyword evidence="3" id="KW-1003">Cell membrane</keyword>
<feature type="transmembrane region" description="Helical" evidence="8">
    <location>
        <begin position="189"/>
        <end position="207"/>
    </location>
</feature>
<evidence type="ECO:0000256" key="6">
    <source>
        <dbReference type="ARBA" id="ARBA00022989"/>
    </source>
</evidence>
<dbReference type="HOGENOM" id="CLU_015114_1_2_6"/>
<evidence type="ECO:0000313" key="9">
    <source>
        <dbReference type="EMBL" id="ACV26264.1"/>
    </source>
</evidence>
<evidence type="ECO:0000256" key="2">
    <source>
        <dbReference type="ARBA" id="ARBA00006939"/>
    </source>
</evidence>
<keyword evidence="5" id="KW-0862">Zinc</keyword>
<evidence type="ECO:0000256" key="1">
    <source>
        <dbReference type="ARBA" id="ARBA00004651"/>
    </source>
</evidence>
<dbReference type="GO" id="GO:0005886">
    <property type="term" value="C:plasma membrane"/>
    <property type="evidence" value="ECO:0007669"/>
    <property type="project" value="UniProtKB-SubCell"/>
</dbReference>
<dbReference type="AlphaFoldDB" id="C7RAH2"/>
<dbReference type="PANTHER" id="PTHR11040">
    <property type="entry name" value="ZINC/IRON TRANSPORTER"/>
    <property type="match status" value="1"/>
</dbReference>
<gene>
    <name evidence="9" type="ordered locus">Kkor_0844</name>
</gene>
<feature type="transmembrane region" description="Helical" evidence="8">
    <location>
        <begin position="133"/>
        <end position="156"/>
    </location>
</feature>
<reference evidence="9 10" key="1">
    <citation type="journal article" date="2009" name="Stand. Genomic Sci.">
        <title>Complete genome sequence of Kangiella koreensis type strain (SW-125).</title>
        <authorList>
            <person name="Han C."/>
            <person name="Sikorski J."/>
            <person name="Lapidus A."/>
            <person name="Nolan M."/>
            <person name="Glavina Del Rio T."/>
            <person name="Tice H."/>
            <person name="Cheng J.F."/>
            <person name="Lucas S."/>
            <person name="Chen F."/>
            <person name="Copeland A."/>
            <person name="Ivanova N."/>
            <person name="Mavromatis K."/>
            <person name="Ovchinnikova G."/>
            <person name="Pati A."/>
            <person name="Bruce D."/>
            <person name="Goodwin L."/>
            <person name="Pitluck S."/>
            <person name="Chen A."/>
            <person name="Palaniappan K."/>
            <person name="Land M."/>
            <person name="Hauser L."/>
            <person name="Chang Y.J."/>
            <person name="Jeffries C.D."/>
            <person name="Chain P."/>
            <person name="Saunders E."/>
            <person name="Brettin T."/>
            <person name="Goker M."/>
            <person name="Tindall B.J."/>
            <person name="Bristow J."/>
            <person name="Eisen J.A."/>
            <person name="Markowitz V."/>
            <person name="Hugenholtz P."/>
            <person name="Kyrpides N.C."/>
            <person name="Klenk H.P."/>
            <person name="Detter J.C."/>
        </authorList>
    </citation>
    <scope>NUCLEOTIDE SEQUENCE [LARGE SCALE GENOMIC DNA]</scope>
    <source>
        <strain evidence="10">DSM 16069 / KCTC 12182 / SW-125</strain>
    </source>
</reference>
<dbReference type="GO" id="GO:0005385">
    <property type="term" value="F:zinc ion transmembrane transporter activity"/>
    <property type="evidence" value="ECO:0007669"/>
    <property type="project" value="TreeGrafter"/>
</dbReference>
<dbReference type="InParanoid" id="C7RAH2"/>
<keyword evidence="6 8" id="KW-1133">Transmembrane helix</keyword>
<feature type="transmembrane region" description="Helical" evidence="8">
    <location>
        <begin position="57"/>
        <end position="76"/>
    </location>
</feature>
<evidence type="ECO:0000256" key="4">
    <source>
        <dbReference type="ARBA" id="ARBA00022692"/>
    </source>
</evidence>
<feature type="transmembrane region" description="Helical" evidence="8">
    <location>
        <begin position="163"/>
        <end position="183"/>
    </location>
</feature>
<proteinExistence type="inferred from homology"/>
<evidence type="ECO:0000313" key="10">
    <source>
        <dbReference type="Proteomes" id="UP000001231"/>
    </source>
</evidence>
<keyword evidence="10" id="KW-1185">Reference proteome</keyword>
<keyword evidence="7 8" id="KW-0472">Membrane</keyword>
<dbReference type="InterPro" id="IPR003689">
    <property type="entry name" value="ZIP"/>
</dbReference>
<dbReference type="EMBL" id="CP001707">
    <property type="protein sequence ID" value="ACV26264.1"/>
    <property type="molecule type" value="Genomic_DNA"/>
</dbReference>
<dbReference type="Pfam" id="PF02535">
    <property type="entry name" value="Zip"/>
    <property type="match status" value="1"/>
</dbReference>
<feature type="transmembrane region" description="Helical" evidence="8">
    <location>
        <begin position="97"/>
        <end position="113"/>
    </location>
</feature>
<evidence type="ECO:0000256" key="3">
    <source>
        <dbReference type="ARBA" id="ARBA00022475"/>
    </source>
</evidence>
<comment type="subcellular location">
    <subcellularLocation>
        <location evidence="1">Cell membrane</location>
        <topology evidence="1">Multi-pass membrane protein</topology>
    </subcellularLocation>
</comment>
<dbReference type="RefSeq" id="WP_012800778.1">
    <property type="nucleotide sequence ID" value="NC_013166.1"/>
</dbReference>
<dbReference type="FunCoup" id="C7RAH2">
    <property type="interactions" value="240"/>
</dbReference>
<organism evidence="9 10">
    <name type="scientific">Kangiella koreensis (strain DSM 16069 / JCM 12317 / KCTC 12182 / SW-125)</name>
    <dbReference type="NCBI Taxonomy" id="523791"/>
    <lineage>
        <taxon>Bacteria</taxon>
        <taxon>Pseudomonadati</taxon>
        <taxon>Pseudomonadota</taxon>
        <taxon>Gammaproteobacteria</taxon>
        <taxon>Kangiellales</taxon>
        <taxon>Kangiellaceae</taxon>
        <taxon>Kangiella</taxon>
    </lineage>
</organism>
<feature type="transmembrane region" description="Helical" evidence="8">
    <location>
        <begin position="219"/>
        <end position="237"/>
    </location>
</feature>
<evidence type="ECO:0000256" key="5">
    <source>
        <dbReference type="ARBA" id="ARBA00022833"/>
    </source>
</evidence>
<dbReference type="eggNOG" id="COG0428">
    <property type="taxonomic scope" value="Bacteria"/>
</dbReference>
<evidence type="ECO:0000256" key="8">
    <source>
        <dbReference type="SAM" id="Phobius"/>
    </source>
</evidence>
<name>C7RAH2_KANKD</name>
<evidence type="ECO:0000256" key="7">
    <source>
        <dbReference type="ARBA" id="ARBA00023136"/>
    </source>
</evidence>
<sequence length="242" mass="25882">MMTAVGAIGVYFVRTLSPKVEDSMLSFAAGIMLAASIFSLIIPAINYGEIHFSSKDYAVAWVVFAIMCGAIALYLIHQYVPHEHFQAGHEGPDTEKLSRIWLFIIAITLHNFPEGMAVGVGFAGEDINNGYNLAIGIGIQNIPEGLAVALSLLSVGYTKHTSFFIAFVTGLAEPIGGFIGTLASTFSGIFLPFSLAFAAGAMLFIISNEIIPETHRGEFASRATFALLIGFGLMMYLDATLG</sequence>
<dbReference type="Proteomes" id="UP000001231">
    <property type="component" value="Chromosome"/>
</dbReference>
<feature type="transmembrane region" description="Helical" evidence="8">
    <location>
        <begin position="24"/>
        <end position="45"/>
    </location>
</feature>
<comment type="similarity">
    <text evidence="2">Belongs to the ZIP transporter (TC 2.A.5) family.</text>
</comment>
<accession>C7RAH2</accession>
<dbReference type="PANTHER" id="PTHR11040:SF211">
    <property type="entry name" value="ZINC TRANSPORTER ZIP11"/>
    <property type="match status" value="1"/>
</dbReference>
<protein>
    <submittedName>
        <fullName evidence="9">Zinc/iron permease</fullName>
    </submittedName>
</protein>
<dbReference type="KEGG" id="kko:Kkor_0844"/>
<dbReference type="STRING" id="523791.Kkor_0844"/>